<evidence type="ECO:0000313" key="1">
    <source>
        <dbReference type="EMBL" id="KNZ56973.1"/>
    </source>
</evidence>
<dbReference type="EMBL" id="LAVV01007142">
    <property type="protein sequence ID" value="KNZ56973.1"/>
    <property type="molecule type" value="Genomic_DNA"/>
</dbReference>
<sequence length="630" mass="71888">MNRIIYPLNWMSNLPKVFAAESVFISTILSQLTFELFIKKKIYRGHKDFGNLDYYSKLPTILPNVIAKPCCVFISQPILTWITWLLSMPHTKSEIEDWIQNTAWKSRPHILKLSVSLFVDWFNPRGNKISSKVESACLLAFSCLNLPPTIRNKLSPLCIARITPGPYSADPQTFNHLLSPLVKLLAVLGDIPATKKVAGYASHSATKFCAFYHAKQTKIPLLQLSRRRKKEEKILSAQNSKDATAQEVILKDSVVMHNWLEGILQGHLCFRWRFGDLPPQRGQRKRRHRPISNSVSNKPGRIVVESFMDIDPKDLTDLSEDDEDDDLLLNAGFGGSIFYQKRPSHGKLSASQWHALFVFIIPIVLCELFDKESHAQTWYLRGNSNKPTSIDLKCTTKNTRALLATYMKALWSNPTINFPLIFPNKCQIGVLLSVTEFPGERLIGFLQKINTNNKIDEMHQTMMTRGSLEKDKTQRPKRENKIWLVESRYNLLFNLLAGRDWMVVHQDKFRSQSVIGFCGKKSPHPRNCIVANSKEGKQEECLVMSEITNLYPKVTTAIPTRPFRYLLFLFGMVFGRVETIEEVILPSQVVSLAAYRLLEKNTFSIPENGICLIPRAYDAFLNISGNQPDS</sequence>
<gene>
    <name evidence="1" type="ORF">VP01_2275g2</name>
</gene>
<name>A0A0L6V890_9BASI</name>
<dbReference type="VEuPathDB" id="FungiDB:VP01_2275g2"/>
<keyword evidence="2" id="KW-1185">Reference proteome</keyword>
<evidence type="ECO:0000313" key="2">
    <source>
        <dbReference type="Proteomes" id="UP000037035"/>
    </source>
</evidence>
<accession>A0A0L6V890</accession>
<protein>
    <submittedName>
        <fullName evidence="1">Uncharacterized protein</fullName>
    </submittedName>
</protein>
<dbReference type="OrthoDB" id="2518430at2759"/>
<reference evidence="1 2" key="1">
    <citation type="submission" date="2015-08" db="EMBL/GenBank/DDBJ databases">
        <title>Next Generation Sequencing and Analysis of the Genome of Puccinia sorghi L Schw, the Causal Agent of Maize Common Rust.</title>
        <authorList>
            <person name="Rochi L."/>
            <person name="Burguener G."/>
            <person name="Darino M."/>
            <person name="Turjanski A."/>
            <person name="Kreff E."/>
            <person name="Dieguez M.J."/>
            <person name="Sacco F."/>
        </authorList>
    </citation>
    <scope>NUCLEOTIDE SEQUENCE [LARGE SCALE GENOMIC DNA]</scope>
    <source>
        <strain evidence="1 2">RO10H11247</strain>
    </source>
</reference>
<comment type="caution">
    <text evidence="1">The sequence shown here is derived from an EMBL/GenBank/DDBJ whole genome shotgun (WGS) entry which is preliminary data.</text>
</comment>
<organism evidence="1 2">
    <name type="scientific">Puccinia sorghi</name>
    <dbReference type="NCBI Taxonomy" id="27349"/>
    <lineage>
        <taxon>Eukaryota</taxon>
        <taxon>Fungi</taxon>
        <taxon>Dikarya</taxon>
        <taxon>Basidiomycota</taxon>
        <taxon>Pucciniomycotina</taxon>
        <taxon>Pucciniomycetes</taxon>
        <taxon>Pucciniales</taxon>
        <taxon>Pucciniaceae</taxon>
        <taxon>Puccinia</taxon>
    </lineage>
</organism>
<dbReference type="AlphaFoldDB" id="A0A0L6V890"/>
<proteinExistence type="predicted"/>
<dbReference type="Proteomes" id="UP000037035">
    <property type="component" value="Unassembled WGS sequence"/>
</dbReference>